<gene>
    <name evidence="4" type="ORF">HND93_08855</name>
</gene>
<keyword evidence="1" id="KW-1133">Transmembrane helix</keyword>
<feature type="transmembrane region" description="Helical" evidence="1">
    <location>
        <begin position="31"/>
        <end position="51"/>
    </location>
</feature>
<organism evidence="4 5">
    <name type="scientific">Azospirillum oleiclasticum</name>
    <dbReference type="NCBI Taxonomy" id="2735135"/>
    <lineage>
        <taxon>Bacteria</taxon>
        <taxon>Pseudomonadati</taxon>
        <taxon>Pseudomonadota</taxon>
        <taxon>Alphaproteobacteria</taxon>
        <taxon>Rhodospirillales</taxon>
        <taxon>Azospirillaceae</taxon>
        <taxon>Azospirillum</taxon>
    </lineage>
</organism>
<feature type="transmembrane region" description="Helical" evidence="1">
    <location>
        <begin position="345"/>
        <end position="365"/>
    </location>
</feature>
<feature type="transmembrane region" description="Helical" evidence="1">
    <location>
        <begin position="271"/>
        <end position="291"/>
    </location>
</feature>
<reference evidence="4 5" key="1">
    <citation type="submission" date="2020-05" db="EMBL/GenBank/DDBJ databases">
        <title>Azospirillum oleiclasticum sp. nov, a nitrogen-fixing and heavy crude oil-emulsifying bacterium isolated from the crude oil of Yumen Oilfield.</title>
        <authorList>
            <person name="Wu D."/>
            <person name="Cai M."/>
            <person name="Zhang X."/>
        </authorList>
    </citation>
    <scope>NUCLEOTIDE SEQUENCE [LARGE SCALE GENOMIC DNA]</scope>
    <source>
        <strain evidence="4 5">ROY-1-1-2</strain>
    </source>
</reference>
<evidence type="ECO:0000313" key="4">
    <source>
        <dbReference type="EMBL" id="NYZ19820.1"/>
    </source>
</evidence>
<feature type="domain" description="SGNH" evidence="3">
    <location>
        <begin position="394"/>
        <end position="625"/>
    </location>
</feature>
<evidence type="ECO:0000259" key="3">
    <source>
        <dbReference type="Pfam" id="PF19040"/>
    </source>
</evidence>
<dbReference type="RefSeq" id="WP_180281582.1">
    <property type="nucleotide sequence ID" value="NZ_JABFDB010000004.1"/>
</dbReference>
<feature type="transmembrane region" description="Helical" evidence="1">
    <location>
        <begin position="135"/>
        <end position="155"/>
    </location>
</feature>
<dbReference type="EMBL" id="JABFDB010000004">
    <property type="protein sequence ID" value="NYZ19820.1"/>
    <property type="molecule type" value="Genomic_DNA"/>
</dbReference>
<dbReference type="InterPro" id="IPR002656">
    <property type="entry name" value="Acyl_transf_3_dom"/>
</dbReference>
<proteinExistence type="predicted"/>
<feature type="transmembrane region" description="Helical" evidence="1">
    <location>
        <begin position="241"/>
        <end position="259"/>
    </location>
</feature>
<evidence type="ECO:0000256" key="1">
    <source>
        <dbReference type="SAM" id="Phobius"/>
    </source>
</evidence>
<feature type="transmembrane region" description="Helical" evidence="1">
    <location>
        <begin position="162"/>
        <end position="182"/>
    </location>
</feature>
<feature type="domain" description="Acyltransferase 3" evidence="2">
    <location>
        <begin position="6"/>
        <end position="325"/>
    </location>
</feature>
<sequence length="650" mass="70407">MKHRSDIDGLRAVSIIPVLLFHAEIPGVGGGFVGVDVFFVISGYLITALIAEEMRQGRFSLAGFYERRIRRILPALLVMLLVSGVAASILLLPVDFQEFSNSLTAAVLSVSNIFFWRQSGYFDDQALMKPLLHTWSLAVEEQFYLVFPLYLMAVLRWGRGRWVAAVLPVALLSLALSVYGVAHKPDAAFYLLPTRAWELLVGSLLALGAVPALRGRLANELGGLLGLGLIGWSVLTFGDHTPFPGLNALYPCLGAALVIHTGTAPTLTARLLATGPLVFVGLISYSLYLWHWPVLVFANYHTMAPLGAGETAAALAVCVVLAVLSWRFVETPLRRGGSPIAGRRAFGFASVAAVLFIAVGAAGHVTGGWESRFSPQVVAVDAMSGNRNDALLPCHSRPPEDVAAGRLCIIGADGAPETWLLWGDSHAWAMQHLYDEAFRSLGVRAVVASYDGCAPLFGITRVGYAGPCRAFADAVARLVEGGGIRDVAMVAFWEGYYRDTIQADVRTTRHDREQTAAALNRGLVSTVTTLADRGIRVHLADSLPGVRVNAPRALAAALAWNRPIDPRFTAEEYHAMNRDYFAAVESVRDRLASRLTLWRTLCADGRCEAAANGLPIYFDSNHPTRTNFAFATDPIRRFLREGSGPVAMAR</sequence>
<evidence type="ECO:0000259" key="2">
    <source>
        <dbReference type="Pfam" id="PF01757"/>
    </source>
</evidence>
<accession>A0ABX2TAW0</accession>
<feature type="transmembrane region" description="Helical" evidence="1">
    <location>
        <begin position="72"/>
        <end position="94"/>
    </location>
</feature>
<dbReference type="GO" id="GO:0016746">
    <property type="term" value="F:acyltransferase activity"/>
    <property type="evidence" value="ECO:0007669"/>
    <property type="project" value="UniProtKB-KW"/>
</dbReference>
<comment type="caution">
    <text evidence="4">The sequence shown here is derived from an EMBL/GenBank/DDBJ whole genome shotgun (WGS) entry which is preliminary data.</text>
</comment>
<protein>
    <submittedName>
        <fullName evidence="4">Acyltransferase</fullName>
    </submittedName>
</protein>
<dbReference type="InterPro" id="IPR050879">
    <property type="entry name" value="Acyltransferase_3"/>
</dbReference>
<name>A0ABX2TAW0_9PROT</name>
<feature type="transmembrane region" description="Helical" evidence="1">
    <location>
        <begin position="303"/>
        <end position="324"/>
    </location>
</feature>
<keyword evidence="1" id="KW-0472">Membrane</keyword>
<evidence type="ECO:0000313" key="5">
    <source>
        <dbReference type="Proteomes" id="UP000584642"/>
    </source>
</evidence>
<feature type="transmembrane region" description="Helical" evidence="1">
    <location>
        <begin position="217"/>
        <end position="235"/>
    </location>
</feature>
<dbReference type="Pfam" id="PF01757">
    <property type="entry name" value="Acyl_transf_3"/>
    <property type="match status" value="1"/>
</dbReference>
<keyword evidence="4" id="KW-0808">Transferase</keyword>
<dbReference type="PANTHER" id="PTHR23028">
    <property type="entry name" value="ACETYLTRANSFERASE"/>
    <property type="match status" value="1"/>
</dbReference>
<keyword evidence="1" id="KW-0812">Transmembrane</keyword>
<dbReference type="Proteomes" id="UP000584642">
    <property type="component" value="Unassembled WGS sequence"/>
</dbReference>
<keyword evidence="5" id="KW-1185">Reference proteome</keyword>
<dbReference type="PANTHER" id="PTHR23028:SF53">
    <property type="entry name" value="ACYL_TRANSF_3 DOMAIN-CONTAINING PROTEIN"/>
    <property type="match status" value="1"/>
</dbReference>
<keyword evidence="4" id="KW-0012">Acyltransferase</keyword>
<feature type="transmembrane region" description="Helical" evidence="1">
    <location>
        <begin position="188"/>
        <end position="210"/>
    </location>
</feature>
<dbReference type="Pfam" id="PF19040">
    <property type="entry name" value="SGNH"/>
    <property type="match status" value="1"/>
</dbReference>
<dbReference type="InterPro" id="IPR043968">
    <property type="entry name" value="SGNH"/>
</dbReference>